<feature type="region of interest" description="Disordered" evidence="2">
    <location>
        <begin position="192"/>
        <end position="220"/>
    </location>
</feature>
<reference evidence="3" key="1">
    <citation type="submission" date="2021-02" db="EMBL/GenBank/DDBJ databases">
        <authorList>
            <person name="Dougan E. K."/>
            <person name="Rhodes N."/>
            <person name="Thang M."/>
            <person name="Chan C."/>
        </authorList>
    </citation>
    <scope>NUCLEOTIDE SEQUENCE</scope>
</reference>
<dbReference type="AlphaFoldDB" id="A0A813ELN2"/>
<evidence type="ECO:0000313" key="3">
    <source>
        <dbReference type="EMBL" id="CAE8602958.1"/>
    </source>
</evidence>
<feature type="compositionally biased region" description="Polar residues" evidence="2">
    <location>
        <begin position="205"/>
        <end position="220"/>
    </location>
</feature>
<evidence type="ECO:0000256" key="1">
    <source>
        <dbReference type="SAM" id="Coils"/>
    </source>
</evidence>
<dbReference type="Proteomes" id="UP000654075">
    <property type="component" value="Unassembled WGS sequence"/>
</dbReference>
<gene>
    <name evidence="3" type="ORF">PGLA1383_LOCUS21188</name>
</gene>
<proteinExistence type="predicted"/>
<protein>
    <submittedName>
        <fullName evidence="3">Uncharacterized protein</fullName>
    </submittedName>
</protein>
<name>A0A813ELN2_POLGL</name>
<keyword evidence="4" id="KW-1185">Reference proteome</keyword>
<evidence type="ECO:0000256" key="2">
    <source>
        <dbReference type="SAM" id="MobiDB-lite"/>
    </source>
</evidence>
<dbReference type="EMBL" id="CAJNNV010014853">
    <property type="protein sequence ID" value="CAE8602958.1"/>
    <property type="molecule type" value="Genomic_DNA"/>
</dbReference>
<organism evidence="3 4">
    <name type="scientific">Polarella glacialis</name>
    <name type="common">Dinoflagellate</name>
    <dbReference type="NCBI Taxonomy" id="89957"/>
    <lineage>
        <taxon>Eukaryota</taxon>
        <taxon>Sar</taxon>
        <taxon>Alveolata</taxon>
        <taxon>Dinophyceae</taxon>
        <taxon>Suessiales</taxon>
        <taxon>Suessiaceae</taxon>
        <taxon>Polarella</taxon>
    </lineage>
</organism>
<feature type="coiled-coil region" evidence="1">
    <location>
        <begin position="134"/>
        <end position="161"/>
    </location>
</feature>
<sequence length="273" mass="28902">MPSCRDVLASLEKEREERRLSVAALRAQLEGLRRLERVSAAGADARRLSELAALHQEISKTAADLRCPVVQLPRSSQTPEVTQHRGSLDERVAGLTREVRHLHCELRRLDALSWPGLGPGEAAGLVPDSRASVMASLVAEAQSLRQLLKEQTAATEAAEQEITQSRPDRAKRIAAPAVAVASGRGFAACSSPARGFRSRPIENPAASTASTTLAEGSTPQRLQGCRIAGASGGYGSVAVHQPPRSAAIVSLAGSPLREAAGKQAVLLTPQRQK</sequence>
<evidence type="ECO:0000313" key="4">
    <source>
        <dbReference type="Proteomes" id="UP000654075"/>
    </source>
</evidence>
<accession>A0A813ELN2</accession>
<comment type="caution">
    <text evidence="3">The sequence shown here is derived from an EMBL/GenBank/DDBJ whole genome shotgun (WGS) entry which is preliminary data.</text>
</comment>
<keyword evidence="1" id="KW-0175">Coiled coil</keyword>